<dbReference type="GO" id="GO:0030170">
    <property type="term" value="F:pyridoxal phosphate binding"/>
    <property type="evidence" value="ECO:0007669"/>
    <property type="project" value="UniProtKB-UniRule"/>
</dbReference>
<dbReference type="EC" id="2.8.1.7" evidence="4 13"/>
<name>A0A5B6TDU8_9BACT</name>
<dbReference type="HAMAP" id="MF_00331">
    <property type="entry name" value="Cys_desulf_IscS"/>
    <property type="match status" value="1"/>
</dbReference>
<feature type="binding site" evidence="13">
    <location>
        <position position="153"/>
    </location>
    <ligand>
        <name>pyridoxal 5'-phosphate</name>
        <dbReference type="ChEBI" id="CHEBI:597326"/>
    </ligand>
</feature>
<dbReference type="InterPro" id="IPR016454">
    <property type="entry name" value="Cysteine_dSase"/>
</dbReference>
<dbReference type="PANTHER" id="PTHR11601:SF34">
    <property type="entry name" value="CYSTEINE DESULFURASE"/>
    <property type="match status" value="1"/>
</dbReference>
<dbReference type="InterPro" id="IPR020578">
    <property type="entry name" value="Aminotrans_V_PyrdxlP_BS"/>
</dbReference>
<feature type="domain" description="Aminotransferase class V" evidence="15">
    <location>
        <begin position="5"/>
        <end position="367"/>
    </location>
</feature>
<evidence type="ECO:0000256" key="8">
    <source>
        <dbReference type="ARBA" id="ARBA00022898"/>
    </source>
</evidence>
<accession>A0A5B6TDU8</accession>
<dbReference type="GO" id="GO:0051537">
    <property type="term" value="F:2 iron, 2 sulfur cluster binding"/>
    <property type="evidence" value="ECO:0007669"/>
    <property type="project" value="UniProtKB-UniRule"/>
</dbReference>
<keyword evidence="13" id="KW-0963">Cytoplasm</keyword>
<dbReference type="GO" id="GO:0031071">
    <property type="term" value="F:cysteine desulfurase activity"/>
    <property type="evidence" value="ECO:0007669"/>
    <property type="project" value="UniProtKB-UniRule"/>
</dbReference>
<dbReference type="GO" id="GO:1990221">
    <property type="term" value="C:L-cysteine desulfurase complex"/>
    <property type="evidence" value="ECO:0007669"/>
    <property type="project" value="UniProtKB-ARBA"/>
</dbReference>
<comment type="cofactor">
    <cofactor evidence="1 13 14">
        <name>pyridoxal 5'-phosphate</name>
        <dbReference type="ChEBI" id="CHEBI:597326"/>
    </cofactor>
</comment>
<dbReference type="PIRSF" id="PIRSF005572">
    <property type="entry name" value="NifS"/>
    <property type="match status" value="1"/>
</dbReference>
<feature type="modified residue" description="N6-(pyridoxal phosphate)lysine" evidence="13">
    <location>
        <position position="204"/>
    </location>
</feature>
<dbReference type="SUPFAM" id="SSF53383">
    <property type="entry name" value="PLP-dependent transferases"/>
    <property type="match status" value="1"/>
</dbReference>
<evidence type="ECO:0000256" key="5">
    <source>
        <dbReference type="ARBA" id="ARBA00022679"/>
    </source>
</evidence>
<evidence type="ECO:0000256" key="4">
    <source>
        <dbReference type="ARBA" id="ARBA00012239"/>
    </source>
</evidence>
<dbReference type="InterPro" id="IPR015421">
    <property type="entry name" value="PyrdxlP-dep_Trfase_major"/>
</dbReference>
<comment type="caution">
    <text evidence="16">The sequence shown here is derived from an EMBL/GenBank/DDBJ whole genome shotgun (WGS) entry which is preliminary data.</text>
</comment>
<evidence type="ECO:0000256" key="10">
    <source>
        <dbReference type="ARBA" id="ARBA00023014"/>
    </source>
</evidence>
<evidence type="ECO:0000256" key="2">
    <source>
        <dbReference type="ARBA" id="ARBA00005151"/>
    </source>
</evidence>
<evidence type="ECO:0000256" key="14">
    <source>
        <dbReference type="RuleBase" id="RU004504"/>
    </source>
</evidence>
<gene>
    <name evidence="13" type="primary">iscS</name>
    <name evidence="16" type="ORF">FOA19_20120</name>
</gene>
<comment type="subcellular location">
    <subcellularLocation>
        <location evidence="13">Cytoplasm</location>
    </subcellularLocation>
</comment>
<dbReference type="AlphaFoldDB" id="A0A5B6TDU8"/>
<feature type="binding site" description="via persulfide group" evidence="13">
    <location>
        <position position="327"/>
    </location>
    <ligand>
        <name>[2Fe-2S] cluster</name>
        <dbReference type="ChEBI" id="CHEBI:190135"/>
        <note>ligand shared with IscU</note>
    </ligand>
</feature>
<feature type="active site" description="Cysteine persulfide intermediate" evidence="13">
    <location>
        <position position="327"/>
    </location>
</feature>
<dbReference type="InterPro" id="IPR000192">
    <property type="entry name" value="Aminotrans_V_dom"/>
</dbReference>
<dbReference type="Proteomes" id="UP000324133">
    <property type="component" value="Unassembled WGS sequence"/>
</dbReference>
<sequence>MKFPIYLDNNATTPMDPRVLEAMLPYFTNHFGNAASRNHPFGWAAEEAVDYAREQIAALINCNPKELIFTSGATESDNLAIKGVFEMYASKGNHIITATTEHKAVLDTCKHIEKLGGQVTYLQVDAEGLINLEELEAAITDKTILISIMYGNNEVGVIQPIREIGRIAKKHGVLFFSDATQAVGKIPVDVEADGIDIMAFSGHKMYGPKGVGALYVRRKNPRVKVTAQMDGGGHERGMRSGTLNVPGIVGLGKAAEICRTDMASDTARIIAMRDRLERELLQMEESYLNGNKESRLPHVSNISFKYVEGEGLMMGVKDIAVSSGSACTSASLEPSYVLKAMGMSDDLAHSSLRFGLSRFTTDEEVDYAISHVKEAVTKLRELSPLWEMFKEGIDLDSVEWAEH</sequence>
<keyword evidence="8 13" id="KW-0663">Pyridoxal phosphate</keyword>
<comment type="catalytic activity">
    <reaction evidence="11 13">
        <text>(sulfur carrier)-H + L-cysteine = (sulfur carrier)-SH + L-alanine</text>
        <dbReference type="Rhea" id="RHEA:43892"/>
        <dbReference type="Rhea" id="RHEA-COMP:14737"/>
        <dbReference type="Rhea" id="RHEA-COMP:14739"/>
        <dbReference type="ChEBI" id="CHEBI:29917"/>
        <dbReference type="ChEBI" id="CHEBI:35235"/>
        <dbReference type="ChEBI" id="CHEBI:57972"/>
        <dbReference type="ChEBI" id="CHEBI:64428"/>
        <dbReference type="EC" id="2.8.1.7"/>
    </reaction>
</comment>
<dbReference type="FunFam" id="3.90.1150.10:FF:000002">
    <property type="entry name" value="Cysteine desulfurase IscS"/>
    <property type="match status" value="1"/>
</dbReference>
<keyword evidence="7 13" id="KW-0479">Metal-binding</keyword>
<dbReference type="PROSITE" id="PS00595">
    <property type="entry name" value="AA_TRANSFER_CLASS_5"/>
    <property type="match status" value="1"/>
</dbReference>
<evidence type="ECO:0000256" key="7">
    <source>
        <dbReference type="ARBA" id="ARBA00022723"/>
    </source>
</evidence>
<keyword evidence="5 13" id="KW-0808">Transferase</keyword>
<evidence type="ECO:0000256" key="1">
    <source>
        <dbReference type="ARBA" id="ARBA00001933"/>
    </source>
</evidence>
<proteinExistence type="inferred from homology"/>
<dbReference type="InterPro" id="IPR015424">
    <property type="entry name" value="PyrdxlP-dep_Trfase"/>
</dbReference>
<evidence type="ECO:0000256" key="9">
    <source>
        <dbReference type="ARBA" id="ARBA00023004"/>
    </source>
</evidence>
<evidence type="ECO:0000313" key="17">
    <source>
        <dbReference type="Proteomes" id="UP000324133"/>
    </source>
</evidence>
<dbReference type="UniPathway" id="UPA00266"/>
<comment type="function">
    <text evidence="13">Master enzyme that delivers sulfur to a number of partners involved in Fe-S cluster assembly, tRNA modification or cofactor biosynthesis. Catalyzes the removal of elemental sulfur atoms from cysteine to produce alanine. Functions as a sulfur delivery protein for Fe-S cluster synthesis onto IscU, an Fe-S scaffold assembly protein, as well as other S acceptor proteins.</text>
</comment>
<dbReference type="Pfam" id="PF00266">
    <property type="entry name" value="Aminotran_5"/>
    <property type="match status" value="1"/>
</dbReference>
<evidence type="ECO:0000256" key="6">
    <source>
        <dbReference type="ARBA" id="ARBA00022714"/>
    </source>
</evidence>
<keyword evidence="17" id="KW-1185">Reference proteome</keyword>
<comment type="subunit">
    <text evidence="13">Homodimer. Forms a heterotetramer with IscU, interacts with other sulfur acceptors.</text>
</comment>
<evidence type="ECO:0000259" key="15">
    <source>
        <dbReference type="Pfam" id="PF00266"/>
    </source>
</evidence>
<dbReference type="RefSeq" id="WP_149093144.1">
    <property type="nucleotide sequence ID" value="NZ_VKKY01000003.1"/>
</dbReference>
<comment type="similarity">
    <text evidence="3 13">Belongs to the class-V pyridoxal-phosphate-dependent aminotransferase family. NifS/IscS subfamily.</text>
</comment>
<evidence type="ECO:0000256" key="12">
    <source>
        <dbReference type="ARBA" id="ARBA00072125"/>
    </source>
</evidence>
<feature type="binding site" evidence="13">
    <location>
        <begin position="73"/>
        <end position="74"/>
    </location>
    <ligand>
        <name>pyridoxal 5'-phosphate</name>
        <dbReference type="ChEBI" id="CHEBI:597326"/>
    </ligand>
</feature>
<dbReference type="GO" id="GO:0044571">
    <property type="term" value="P:[2Fe-2S] cluster assembly"/>
    <property type="evidence" value="ECO:0007669"/>
    <property type="project" value="UniProtKB-UniRule"/>
</dbReference>
<evidence type="ECO:0000256" key="3">
    <source>
        <dbReference type="ARBA" id="ARBA00006490"/>
    </source>
</evidence>
<feature type="binding site" evidence="13">
    <location>
        <position position="242"/>
    </location>
    <ligand>
        <name>pyridoxal 5'-phosphate</name>
        <dbReference type="ChEBI" id="CHEBI:597326"/>
    </ligand>
</feature>
<keyword evidence="6 13" id="KW-0001">2Fe-2S</keyword>
<dbReference type="OrthoDB" id="9804366at2"/>
<feature type="binding site" evidence="13">
    <location>
        <begin position="201"/>
        <end position="203"/>
    </location>
    <ligand>
        <name>pyridoxal 5'-phosphate</name>
        <dbReference type="ChEBI" id="CHEBI:597326"/>
    </ligand>
</feature>
<dbReference type="NCBIfam" id="NF002806">
    <property type="entry name" value="PRK02948.1"/>
    <property type="match status" value="1"/>
</dbReference>
<organism evidence="16 17">
    <name type="scientific">Rufibacter hautae</name>
    <dbReference type="NCBI Taxonomy" id="2595005"/>
    <lineage>
        <taxon>Bacteria</taxon>
        <taxon>Pseudomonadati</taxon>
        <taxon>Bacteroidota</taxon>
        <taxon>Cytophagia</taxon>
        <taxon>Cytophagales</taxon>
        <taxon>Hymenobacteraceae</taxon>
        <taxon>Rufibacter</taxon>
    </lineage>
</organism>
<dbReference type="EMBL" id="VKKY01000003">
    <property type="protein sequence ID" value="KAA3437204.1"/>
    <property type="molecule type" value="Genomic_DNA"/>
</dbReference>
<protein>
    <recommendedName>
        <fullName evidence="12 13">Cysteine desulfurase IscS</fullName>
        <ecNumber evidence="4 13">2.8.1.7</ecNumber>
    </recommendedName>
</protein>
<evidence type="ECO:0000256" key="13">
    <source>
        <dbReference type="HAMAP-Rule" id="MF_00331"/>
    </source>
</evidence>
<dbReference type="Gene3D" id="3.90.1150.10">
    <property type="entry name" value="Aspartate Aminotransferase, domain 1"/>
    <property type="match status" value="1"/>
</dbReference>
<dbReference type="FunFam" id="3.40.640.10:FF:000003">
    <property type="entry name" value="Cysteine desulfurase IscS"/>
    <property type="match status" value="1"/>
</dbReference>
<dbReference type="InterPro" id="IPR010240">
    <property type="entry name" value="Cys_deSase_IscS"/>
</dbReference>
<dbReference type="InterPro" id="IPR015422">
    <property type="entry name" value="PyrdxlP-dep_Trfase_small"/>
</dbReference>
<dbReference type="NCBIfam" id="TIGR02006">
    <property type="entry name" value="IscS"/>
    <property type="match status" value="1"/>
</dbReference>
<dbReference type="GO" id="GO:0046872">
    <property type="term" value="F:metal ion binding"/>
    <property type="evidence" value="ECO:0007669"/>
    <property type="project" value="UniProtKB-KW"/>
</dbReference>
<feature type="binding site" evidence="13">
    <location>
        <position position="181"/>
    </location>
    <ligand>
        <name>pyridoxal 5'-phosphate</name>
        <dbReference type="ChEBI" id="CHEBI:597326"/>
    </ligand>
</feature>
<dbReference type="PANTHER" id="PTHR11601">
    <property type="entry name" value="CYSTEINE DESULFURYLASE FAMILY MEMBER"/>
    <property type="match status" value="1"/>
</dbReference>
<evidence type="ECO:0000313" key="16">
    <source>
        <dbReference type="EMBL" id="KAA3437204.1"/>
    </source>
</evidence>
<keyword evidence="10 13" id="KW-0411">Iron-sulfur</keyword>
<dbReference type="NCBIfam" id="NF010611">
    <property type="entry name" value="PRK14012.1"/>
    <property type="match status" value="1"/>
</dbReference>
<reference evidence="16 17" key="1">
    <citation type="submission" date="2019-07" db="EMBL/GenBank/DDBJ databases">
        <title>Rufibacter sp. nov., isolated from lake sediment.</title>
        <authorList>
            <person name="Qu J.-H."/>
        </authorList>
    </citation>
    <scope>NUCLEOTIDE SEQUENCE [LARGE SCALE GENOMIC DNA]</scope>
    <source>
        <strain evidence="16 17">NBS58-1</strain>
    </source>
</reference>
<evidence type="ECO:0000256" key="11">
    <source>
        <dbReference type="ARBA" id="ARBA00050776"/>
    </source>
</evidence>
<keyword evidence="9 13" id="KW-0408">Iron</keyword>
<comment type="pathway">
    <text evidence="2 13">Cofactor biosynthesis; iron-sulfur cluster biosynthesis.</text>
</comment>
<dbReference type="Gene3D" id="3.40.640.10">
    <property type="entry name" value="Type I PLP-dependent aspartate aminotransferase-like (Major domain)"/>
    <property type="match status" value="1"/>
</dbReference>